<evidence type="ECO:0000256" key="1">
    <source>
        <dbReference type="ARBA" id="ARBA00007992"/>
    </source>
</evidence>
<comment type="similarity">
    <text evidence="1">Belongs to the paxM FAD-dependent monooxygenase family.</text>
</comment>
<dbReference type="OrthoDB" id="16820at2759"/>
<keyword evidence="4" id="KW-0472">Membrane</keyword>
<dbReference type="Pfam" id="PF07992">
    <property type="entry name" value="Pyr_redox_2"/>
    <property type="match status" value="1"/>
</dbReference>
<organism evidence="6 7">
    <name type="scientific">Aspergillus leporis</name>
    <dbReference type="NCBI Taxonomy" id="41062"/>
    <lineage>
        <taxon>Eukaryota</taxon>
        <taxon>Fungi</taxon>
        <taxon>Dikarya</taxon>
        <taxon>Ascomycota</taxon>
        <taxon>Pezizomycotina</taxon>
        <taxon>Eurotiomycetes</taxon>
        <taxon>Eurotiomycetidae</taxon>
        <taxon>Eurotiales</taxon>
        <taxon>Aspergillaceae</taxon>
        <taxon>Aspergillus</taxon>
        <taxon>Aspergillus subgen. Circumdati</taxon>
    </lineage>
</organism>
<dbReference type="AlphaFoldDB" id="A0A5N5X1E8"/>
<dbReference type="PANTHER" id="PTHR13789">
    <property type="entry name" value="MONOOXYGENASE"/>
    <property type="match status" value="1"/>
</dbReference>
<gene>
    <name evidence="6" type="ORF">BDV29DRAFT_190994</name>
</gene>
<evidence type="ECO:0000256" key="2">
    <source>
        <dbReference type="ARBA" id="ARBA00023002"/>
    </source>
</evidence>
<accession>A0A5N5X1E8</accession>
<dbReference type="InterPro" id="IPR023753">
    <property type="entry name" value="FAD/NAD-binding_dom"/>
</dbReference>
<protein>
    <recommendedName>
        <fullName evidence="5">FAD/NAD(P)-binding domain-containing protein</fullName>
    </recommendedName>
</protein>
<evidence type="ECO:0000259" key="5">
    <source>
        <dbReference type="Pfam" id="PF07992"/>
    </source>
</evidence>
<keyword evidence="4" id="KW-1133">Transmembrane helix</keyword>
<feature type="domain" description="FAD/NAD(P)-binding" evidence="5">
    <location>
        <begin position="18"/>
        <end position="112"/>
    </location>
</feature>
<keyword evidence="3" id="KW-0503">Monooxygenase</keyword>
<dbReference type="InterPro" id="IPR050493">
    <property type="entry name" value="FAD-dep_Monooxygenase_BioMet"/>
</dbReference>
<dbReference type="Proteomes" id="UP000326565">
    <property type="component" value="Unassembled WGS sequence"/>
</dbReference>
<keyword evidence="7" id="KW-1185">Reference proteome</keyword>
<dbReference type="InterPro" id="IPR036188">
    <property type="entry name" value="FAD/NAD-bd_sf"/>
</dbReference>
<feature type="transmembrane region" description="Helical" evidence="4">
    <location>
        <begin position="12"/>
        <end position="34"/>
    </location>
</feature>
<dbReference type="Gene3D" id="3.50.50.60">
    <property type="entry name" value="FAD/NAD(P)-binding domain"/>
    <property type="match status" value="2"/>
</dbReference>
<keyword evidence="2" id="KW-0560">Oxidoreductase</keyword>
<evidence type="ECO:0000313" key="6">
    <source>
        <dbReference type="EMBL" id="KAB8074419.1"/>
    </source>
</evidence>
<sequence>MESPEASTIRGVYPLTGMSILIAGGGIGGLTFAIEAYRKGHDIRILEKRPNFEGYGDEGHASFLFNQLGIKVEFSTTVEDYFETDGEGVVILADGQKLAADLVVAADGVDSKSWALGNISSWSSPQEPHHCKGVEGYPQRASIHLGPEAHVVLGKTDDHGAEEDWDKIVPTDKALQYIDGWEPVLAEVVKATPNNRCTDWNSVIQLGDSAHSFLPTSGTGAAMVMEDAYSLATCLQLGGKTNITLAVRVHNKLRFERVSCAQKTGFKNRELFHDTDWDTYVYDNYGKGVDHVITGAPFRNTNTPPGYEYKPWTVKELMDASDRREPVVDEGDWS</sequence>
<dbReference type="GO" id="GO:0004497">
    <property type="term" value="F:monooxygenase activity"/>
    <property type="evidence" value="ECO:0007669"/>
    <property type="project" value="UniProtKB-KW"/>
</dbReference>
<dbReference type="PANTHER" id="PTHR13789:SF236">
    <property type="entry name" value="MONOOXYGENASE, PUTATIVE (AFU_ORTHOLOGUE AFUA_6G12060)-RELATED"/>
    <property type="match status" value="1"/>
</dbReference>
<evidence type="ECO:0000313" key="7">
    <source>
        <dbReference type="Proteomes" id="UP000326565"/>
    </source>
</evidence>
<keyword evidence="4" id="KW-0812">Transmembrane</keyword>
<name>A0A5N5X1E8_9EURO</name>
<reference evidence="6 7" key="1">
    <citation type="submission" date="2019-04" db="EMBL/GenBank/DDBJ databases">
        <title>Friends and foes A comparative genomics study of 23 Aspergillus species from section Flavi.</title>
        <authorList>
            <consortium name="DOE Joint Genome Institute"/>
            <person name="Kjaerbolling I."/>
            <person name="Vesth T."/>
            <person name="Frisvad J.C."/>
            <person name="Nybo J.L."/>
            <person name="Theobald S."/>
            <person name="Kildgaard S."/>
            <person name="Isbrandt T."/>
            <person name="Kuo A."/>
            <person name="Sato A."/>
            <person name="Lyhne E.K."/>
            <person name="Kogle M.E."/>
            <person name="Wiebenga A."/>
            <person name="Kun R.S."/>
            <person name="Lubbers R.J."/>
            <person name="Makela M.R."/>
            <person name="Barry K."/>
            <person name="Chovatia M."/>
            <person name="Clum A."/>
            <person name="Daum C."/>
            <person name="Haridas S."/>
            <person name="He G."/>
            <person name="LaButti K."/>
            <person name="Lipzen A."/>
            <person name="Mondo S."/>
            <person name="Riley R."/>
            <person name="Salamov A."/>
            <person name="Simmons B.A."/>
            <person name="Magnuson J.K."/>
            <person name="Henrissat B."/>
            <person name="Mortensen U.H."/>
            <person name="Larsen T.O."/>
            <person name="Devries R.P."/>
            <person name="Grigoriev I.V."/>
            <person name="Machida M."/>
            <person name="Baker S.E."/>
            <person name="Andersen M.R."/>
        </authorList>
    </citation>
    <scope>NUCLEOTIDE SEQUENCE [LARGE SCALE GENOMIC DNA]</scope>
    <source>
        <strain evidence="6 7">CBS 151.66</strain>
    </source>
</reference>
<dbReference type="SUPFAM" id="SSF51905">
    <property type="entry name" value="FAD/NAD(P)-binding domain"/>
    <property type="match status" value="1"/>
</dbReference>
<proteinExistence type="inferred from homology"/>
<evidence type="ECO:0000256" key="4">
    <source>
        <dbReference type="SAM" id="Phobius"/>
    </source>
</evidence>
<dbReference type="EMBL" id="ML732210">
    <property type="protein sequence ID" value="KAB8074419.1"/>
    <property type="molecule type" value="Genomic_DNA"/>
</dbReference>
<evidence type="ECO:0000256" key="3">
    <source>
        <dbReference type="ARBA" id="ARBA00023033"/>
    </source>
</evidence>